<gene>
    <name evidence="2" type="ORF">Pan44_43380</name>
</gene>
<dbReference type="Pfam" id="PF13517">
    <property type="entry name" value="FG-GAP_3"/>
    <property type="match status" value="3"/>
</dbReference>
<dbReference type="InterPro" id="IPR028994">
    <property type="entry name" value="Integrin_alpha_N"/>
</dbReference>
<evidence type="ECO:0000313" key="2">
    <source>
        <dbReference type="EMBL" id="QDT56285.1"/>
    </source>
</evidence>
<evidence type="ECO:0000256" key="1">
    <source>
        <dbReference type="ARBA" id="ARBA00022729"/>
    </source>
</evidence>
<dbReference type="AlphaFoldDB" id="A0A517SJI3"/>
<dbReference type="RefSeq" id="WP_145033524.1">
    <property type="nucleotide sequence ID" value="NZ_CP036271.1"/>
</dbReference>
<dbReference type="KEGG" id="ccos:Pan44_43380"/>
<name>A0A517SJI3_9PLAN</name>
<dbReference type="InParanoid" id="A0A517SJI3"/>
<keyword evidence="3" id="KW-1185">Reference proteome</keyword>
<dbReference type="PANTHER" id="PTHR44103">
    <property type="entry name" value="PROPROTEIN CONVERTASE P"/>
    <property type="match status" value="1"/>
</dbReference>
<organism evidence="2 3">
    <name type="scientific">Caulifigura coniformis</name>
    <dbReference type="NCBI Taxonomy" id="2527983"/>
    <lineage>
        <taxon>Bacteria</taxon>
        <taxon>Pseudomonadati</taxon>
        <taxon>Planctomycetota</taxon>
        <taxon>Planctomycetia</taxon>
        <taxon>Planctomycetales</taxon>
        <taxon>Planctomycetaceae</taxon>
        <taxon>Caulifigura</taxon>
    </lineage>
</organism>
<dbReference type="OrthoDB" id="227135at2"/>
<dbReference type="SUPFAM" id="SSF69318">
    <property type="entry name" value="Integrin alpha N-terminal domain"/>
    <property type="match status" value="1"/>
</dbReference>
<accession>A0A517SJI3</accession>
<protein>
    <submittedName>
        <fullName evidence="2">FG-GAP repeat protein</fullName>
    </submittedName>
</protein>
<dbReference type="InterPro" id="IPR013517">
    <property type="entry name" value="FG-GAP"/>
</dbReference>
<sequence>MFAKSTIGPDAVTPPWITNVRIADLDGDGRSDVLACDARLNTVWWYRQTPAGSWEEHRLGEDLVAPAHATVVDLDGDGRNDVLVAELGSIWPEDGVIGRVILLKNVTEAAGKGTPRFEKRVVLDDVRRVSDVQAGDLNGDGRIDLVVAAFGYDRGEVLWLENMGDLKFRDHSLHSAPGAIHVPLADFNRDGRTDIVTIVSQDEEELWGFENVGEGKFQSRKLWSTPNFDLGSAGLVADDLDQDGLIDLVLPVGDNLEDINSYPQPYHGCLWFRNRGDWTFDVQRIATFGGTYAAAVGDLNGDRHRDVVLVSMFNDWDDPRHASIIWLENDGKQNFRPWQIDEKPTHLVTVDCGDLNGDGRDDIVAGGLHLTSPFDRLGRMTSWSPTTKGTP</sequence>
<dbReference type="PANTHER" id="PTHR44103:SF1">
    <property type="entry name" value="PROPROTEIN CONVERTASE P"/>
    <property type="match status" value="1"/>
</dbReference>
<reference evidence="2 3" key="1">
    <citation type="submission" date="2019-02" db="EMBL/GenBank/DDBJ databases">
        <title>Deep-cultivation of Planctomycetes and their phenomic and genomic characterization uncovers novel biology.</title>
        <authorList>
            <person name="Wiegand S."/>
            <person name="Jogler M."/>
            <person name="Boedeker C."/>
            <person name="Pinto D."/>
            <person name="Vollmers J."/>
            <person name="Rivas-Marin E."/>
            <person name="Kohn T."/>
            <person name="Peeters S.H."/>
            <person name="Heuer A."/>
            <person name="Rast P."/>
            <person name="Oberbeckmann S."/>
            <person name="Bunk B."/>
            <person name="Jeske O."/>
            <person name="Meyerdierks A."/>
            <person name="Storesund J.E."/>
            <person name="Kallscheuer N."/>
            <person name="Luecker S."/>
            <person name="Lage O.M."/>
            <person name="Pohl T."/>
            <person name="Merkel B.J."/>
            <person name="Hornburger P."/>
            <person name="Mueller R.-W."/>
            <person name="Bruemmer F."/>
            <person name="Labrenz M."/>
            <person name="Spormann A.M."/>
            <person name="Op den Camp H."/>
            <person name="Overmann J."/>
            <person name="Amann R."/>
            <person name="Jetten M.S.M."/>
            <person name="Mascher T."/>
            <person name="Medema M.H."/>
            <person name="Devos D.P."/>
            <person name="Kaster A.-K."/>
            <person name="Ovreas L."/>
            <person name="Rohde M."/>
            <person name="Galperin M.Y."/>
            <person name="Jogler C."/>
        </authorList>
    </citation>
    <scope>NUCLEOTIDE SEQUENCE [LARGE SCALE GENOMIC DNA]</scope>
    <source>
        <strain evidence="2 3">Pan44</strain>
    </source>
</reference>
<dbReference type="Proteomes" id="UP000315700">
    <property type="component" value="Chromosome"/>
</dbReference>
<keyword evidence="1" id="KW-0732">Signal</keyword>
<evidence type="ECO:0000313" key="3">
    <source>
        <dbReference type="Proteomes" id="UP000315700"/>
    </source>
</evidence>
<dbReference type="Gene3D" id="2.130.10.130">
    <property type="entry name" value="Integrin alpha, N-terminal"/>
    <property type="match status" value="2"/>
</dbReference>
<dbReference type="EMBL" id="CP036271">
    <property type="protein sequence ID" value="QDT56285.1"/>
    <property type="molecule type" value="Genomic_DNA"/>
</dbReference>
<proteinExistence type="predicted"/>